<dbReference type="InterPro" id="IPR043864">
    <property type="entry name" value="Omp85-like_dom"/>
</dbReference>
<feature type="short sequence motif" description="DGA/G" evidence="4">
    <location>
        <begin position="208"/>
        <end position="210"/>
    </location>
</feature>
<sequence>MKKTSNLFALLFLLTIPQIIFAQDKKPKVVLVLSGGGAKGVAHIPLLQALDSLHIVPDLIVGNSMGSVIGGLYAMGYSGDSIEKITKSIDWDKLLGGSMSLKNVSVEEKSEFQRYLVGIGIKDGKPTSVGSLLNDQNLREYLSELTFPVYNVKDFDNLPIPFRAMATDVVYGKEIILSKGSLAFAMRASMSLPAVFKTMPYEETLLVDGGVMNNFPTDIAKQMGADIIIGSDVGGGMEPKDKLDNFATVLIQTSMFPSNIKDPENRKLCDILVDHLPNLRFSTGDFNKSNEIYDDGKIATALNLNALATLAEKLKGFKQRTHELPQVANEFVIDTIVYKGISKENMALVMARTNIKTHTKYSTKDLVGGVDRAMGTNLFSQITYNNFLYDGDKIGFVFEGHEYAKNQVNASLHYDTYRGVGLVLNYTARNVLAQSSRLIVTADIAEQPRARIDFQKNFGKNKDWWWGSELYGAFLNQEIFIDGKSADDMLYNAFEFNNEANRNLNSLKSYAGLGLNYNYTEVKPKNDPNLNPNVLSLNNYNFENIEINAHYSYNDMDKVFFATNGTILKANINRSLLSDVNIVFTDANLTDFSGPTNGFTKLGFGVEKRMQLKKKITYIMGFDANFIFQDKLKDNNVSFSDYGYAAKYFLGGIIPTSGNNRFSFPGLNEDELNVTQFMAIKLGAQINPIGKIYLTPHFNIASVGFTNFNEYIGDAFSPKGNWDNSKEASLLLSGGAAASYQSILGPIHFDASWINNIDKVRLFFSVGFSFNPSN</sequence>
<feature type="active site" description="Proton acceptor" evidence="4">
    <location>
        <position position="208"/>
    </location>
</feature>
<dbReference type="PANTHER" id="PTHR14226">
    <property type="entry name" value="NEUROPATHY TARGET ESTERASE/SWISS CHEESE D.MELANOGASTER"/>
    <property type="match status" value="1"/>
</dbReference>
<organism evidence="7 8">
    <name type="scientific">Flavobacterium laiguense</name>
    <dbReference type="NCBI Taxonomy" id="2169409"/>
    <lineage>
        <taxon>Bacteria</taxon>
        <taxon>Pseudomonadati</taxon>
        <taxon>Bacteroidota</taxon>
        <taxon>Flavobacteriia</taxon>
        <taxon>Flavobacteriales</taxon>
        <taxon>Flavobacteriaceae</taxon>
        <taxon>Flavobacterium</taxon>
    </lineage>
</organism>
<evidence type="ECO:0000256" key="3">
    <source>
        <dbReference type="ARBA" id="ARBA00023098"/>
    </source>
</evidence>
<dbReference type="Pfam" id="PF19143">
    <property type="entry name" value="Omp85_2"/>
    <property type="match status" value="1"/>
</dbReference>
<comment type="caution">
    <text evidence="7">The sequence shown here is derived from an EMBL/GenBank/DDBJ whole genome shotgun (WGS) entry which is preliminary data.</text>
</comment>
<evidence type="ECO:0000256" key="5">
    <source>
        <dbReference type="SAM" id="SignalP"/>
    </source>
</evidence>
<gene>
    <name evidence="7" type="ORF">DB891_05860</name>
</gene>
<feature type="short sequence motif" description="GXGXXG" evidence="4">
    <location>
        <begin position="35"/>
        <end position="40"/>
    </location>
</feature>
<name>A0A2U1JYC2_9FLAO</name>
<feature type="active site" description="Nucleophile" evidence="4">
    <location>
        <position position="64"/>
    </location>
</feature>
<keyword evidence="1 4" id="KW-0378">Hydrolase</keyword>
<proteinExistence type="predicted"/>
<reference evidence="7 8" key="1">
    <citation type="submission" date="2018-04" db="EMBL/GenBank/DDBJ databases">
        <title>Flavobacterium sp. nov., isolated from glacier ice.</title>
        <authorList>
            <person name="Liu Q."/>
            <person name="Xin Y.-H."/>
        </authorList>
    </citation>
    <scope>NUCLEOTIDE SEQUENCE [LARGE SCALE GENOMIC DNA]</scope>
    <source>
        <strain evidence="7 8">LB2P30</strain>
    </source>
</reference>
<keyword evidence="2 4" id="KW-0442">Lipid degradation</keyword>
<dbReference type="Proteomes" id="UP000245618">
    <property type="component" value="Unassembled WGS sequence"/>
</dbReference>
<dbReference type="EMBL" id="QCZH01000004">
    <property type="protein sequence ID" value="PWA10221.1"/>
    <property type="molecule type" value="Genomic_DNA"/>
</dbReference>
<dbReference type="Gene3D" id="2.40.160.50">
    <property type="entry name" value="membrane protein fhac: a member of the omp85/tpsb transporter family"/>
    <property type="match status" value="1"/>
</dbReference>
<evidence type="ECO:0000256" key="2">
    <source>
        <dbReference type="ARBA" id="ARBA00022963"/>
    </source>
</evidence>
<protein>
    <submittedName>
        <fullName evidence="7">Patatin</fullName>
    </submittedName>
</protein>
<dbReference type="GO" id="GO:0016042">
    <property type="term" value="P:lipid catabolic process"/>
    <property type="evidence" value="ECO:0007669"/>
    <property type="project" value="UniProtKB-UniRule"/>
</dbReference>
<keyword evidence="8" id="KW-1185">Reference proteome</keyword>
<evidence type="ECO:0000259" key="6">
    <source>
        <dbReference type="PROSITE" id="PS51635"/>
    </source>
</evidence>
<dbReference type="AlphaFoldDB" id="A0A2U1JYC2"/>
<keyword evidence="3 4" id="KW-0443">Lipid metabolism</keyword>
<feature type="short sequence motif" description="GXSXG" evidence="4">
    <location>
        <begin position="62"/>
        <end position="66"/>
    </location>
</feature>
<dbReference type="RefSeq" id="WP_116761545.1">
    <property type="nucleotide sequence ID" value="NZ_QCZH01000004.1"/>
</dbReference>
<dbReference type="OrthoDB" id="9770965at2"/>
<keyword evidence="5" id="KW-0732">Signal</keyword>
<dbReference type="SUPFAM" id="SSF52151">
    <property type="entry name" value="FabD/lysophospholipase-like"/>
    <property type="match status" value="1"/>
</dbReference>
<dbReference type="InterPro" id="IPR002641">
    <property type="entry name" value="PNPLA_dom"/>
</dbReference>
<feature type="chain" id="PRO_5015637048" evidence="5">
    <location>
        <begin position="23"/>
        <end position="774"/>
    </location>
</feature>
<feature type="signal peptide" evidence="5">
    <location>
        <begin position="1"/>
        <end position="22"/>
    </location>
</feature>
<evidence type="ECO:0000313" key="7">
    <source>
        <dbReference type="EMBL" id="PWA10221.1"/>
    </source>
</evidence>
<dbReference type="InterPro" id="IPR016035">
    <property type="entry name" value="Acyl_Trfase/lysoPLipase"/>
</dbReference>
<dbReference type="CDD" id="cd07205">
    <property type="entry name" value="Pat_PNPLA6_PNPLA7_NTE1_like"/>
    <property type="match status" value="1"/>
</dbReference>
<evidence type="ECO:0000256" key="4">
    <source>
        <dbReference type="PROSITE-ProRule" id="PRU01161"/>
    </source>
</evidence>
<accession>A0A2U1JYC2</accession>
<dbReference type="PANTHER" id="PTHR14226:SF29">
    <property type="entry name" value="NEUROPATHY TARGET ESTERASE SWS"/>
    <property type="match status" value="1"/>
</dbReference>
<evidence type="ECO:0000313" key="8">
    <source>
        <dbReference type="Proteomes" id="UP000245618"/>
    </source>
</evidence>
<dbReference type="Gene3D" id="3.40.1090.10">
    <property type="entry name" value="Cytosolic phospholipase A2 catalytic domain"/>
    <property type="match status" value="1"/>
</dbReference>
<dbReference type="Pfam" id="PF01734">
    <property type="entry name" value="Patatin"/>
    <property type="match status" value="1"/>
</dbReference>
<dbReference type="GO" id="GO:0016787">
    <property type="term" value="F:hydrolase activity"/>
    <property type="evidence" value="ECO:0007669"/>
    <property type="project" value="UniProtKB-UniRule"/>
</dbReference>
<dbReference type="InterPro" id="IPR050301">
    <property type="entry name" value="NTE"/>
</dbReference>
<feature type="domain" description="PNPLA" evidence="6">
    <location>
        <begin position="31"/>
        <end position="221"/>
    </location>
</feature>
<dbReference type="PROSITE" id="PS51635">
    <property type="entry name" value="PNPLA"/>
    <property type="match status" value="1"/>
</dbReference>
<evidence type="ECO:0000256" key="1">
    <source>
        <dbReference type="ARBA" id="ARBA00022801"/>
    </source>
</evidence>